<dbReference type="GO" id="GO:0006310">
    <property type="term" value="P:DNA recombination"/>
    <property type="evidence" value="ECO:0007669"/>
    <property type="project" value="UniProtKB-KW"/>
</dbReference>
<dbReference type="InterPro" id="IPR010998">
    <property type="entry name" value="Integrase_recombinase_N"/>
</dbReference>
<dbReference type="InterPro" id="IPR044068">
    <property type="entry name" value="CB"/>
</dbReference>
<evidence type="ECO:0000313" key="8">
    <source>
        <dbReference type="EMBL" id="RUO61048.1"/>
    </source>
</evidence>
<keyword evidence="9" id="KW-1185">Reference proteome</keyword>
<dbReference type="GO" id="GO:0003677">
    <property type="term" value="F:DNA binding"/>
    <property type="evidence" value="ECO:0007669"/>
    <property type="project" value="UniProtKB-UniRule"/>
</dbReference>
<dbReference type="AlphaFoldDB" id="A0A432YJH1"/>
<evidence type="ECO:0000256" key="1">
    <source>
        <dbReference type="ARBA" id="ARBA00008857"/>
    </source>
</evidence>
<reference evidence="9" key="1">
    <citation type="journal article" date="2018" name="Front. Microbiol.">
        <title>Genome-Based Analysis Reveals the Taxonomy and Diversity of the Family Idiomarinaceae.</title>
        <authorList>
            <person name="Liu Y."/>
            <person name="Lai Q."/>
            <person name="Shao Z."/>
        </authorList>
    </citation>
    <scope>NUCLEOTIDE SEQUENCE [LARGE SCALE GENOMIC DNA]</scope>
    <source>
        <strain evidence="9">PIM1</strain>
    </source>
</reference>
<dbReference type="InterPro" id="IPR013762">
    <property type="entry name" value="Integrase-like_cat_sf"/>
</dbReference>
<dbReference type="PROSITE" id="PS51898">
    <property type="entry name" value="TYR_RECOMBINASE"/>
    <property type="match status" value="1"/>
</dbReference>
<evidence type="ECO:0000256" key="2">
    <source>
        <dbReference type="ARBA" id="ARBA00022908"/>
    </source>
</evidence>
<evidence type="ECO:0000256" key="5">
    <source>
        <dbReference type="PROSITE-ProRule" id="PRU01248"/>
    </source>
</evidence>
<accession>A0A432YJH1</accession>
<organism evidence="8 9">
    <name type="scientific">Pseudidiomarina marina</name>
    <dbReference type="NCBI Taxonomy" id="502366"/>
    <lineage>
        <taxon>Bacteria</taxon>
        <taxon>Pseudomonadati</taxon>
        <taxon>Pseudomonadota</taxon>
        <taxon>Gammaproteobacteria</taxon>
        <taxon>Alteromonadales</taxon>
        <taxon>Idiomarinaceae</taxon>
        <taxon>Pseudidiomarina</taxon>
    </lineage>
</organism>
<dbReference type="EMBL" id="PIPZ01000001">
    <property type="protein sequence ID" value="RUO61048.1"/>
    <property type="molecule type" value="Genomic_DNA"/>
</dbReference>
<proteinExistence type="inferred from homology"/>
<gene>
    <name evidence="8" type="ORF">CWI76_01910</name>
</gene>
<evidence type="ECO:0000256" key="4">
    <source>
        <dbReference type="ARBA" id="ARBA00023172"/>
    </source>
</evidence>
<dbReference type="InterPro" id="IPR011010">
    <property type="entry name" value="DNA_brk_join_enz"/>
</dbReference>
<dbReference type="InterPro" id="IPR002104">
    <property type="entry name" value="Integrase_catalytic"/>
</dbReference>
<dbReference type="RefSeq" id="WP_126758680.1">
    <property type="nucleotide sequence ID" value="NZ_PIPZ01000001.1"/>
</dbReference>
<dbReference type="Pfam" id="PF14659">
    <property type="entry name" value="Phage_int_SAM_3"/>
    <property type="match status" value="1"/>
</dbReference>
<dbReference type="InterPro" id="IPR022000">
    <property type="entry name" value="Min27-like_integrase_DNA_bind"/>
</dbReference>
<dbReference type="InterPro" id="IPR004107">
    <property type="entry name" value="Integrase_SAM-like_N"/>
</dbReference>
<sequence length="395" mass="46127">MASINSRAGKLIVDFRYEGQRCRETTAFKDTAGNRRKLSVLIERMEAEITLGTFKYEEYFPNSARGKKLSQVAKLRAAAHESVTPLFESFSELWFREREGEWRKSYQKNIRYTLDAYLLPHLGEFKLNEISKAKIMDFRSKLLATTTPTGKKLGNDRINKIMSYARMIITEASERFEFSNPWLNIKPLKVPRSDIEPFNLNEIRRFLDGVRPDFQNYYAVRFFTGMRTGEIDGLYWEHVDLKNRQVLVRQAIVDNEIVETKTDGSFREIDMSQIVYDAFMAQKRMTYGKSKFVFCSPEGSNLCHRNVTKRIWYPTLEYLGLAKRKPYQTRHTTASLWLAAGENAEWIARQLGHANTQMLFKIYSRYVPNLTRKDGSLFDKVIKNSLSSSHDEQEI</sequence>
<comment type="caution">
    <text evidence="8">The sequence shown here is derived from an EMBL/GenBank/DDBJ whole genome shotgun (WGS) entry which is preliminary data.</text>
</comment>
<keyword evidence="3 5" id="KW-0238">DNA-binding</keyword>
<dbReference type="Gene3D" id="1.10.443.10">
    <property type="entry name" value="Intergrase catalytic core"/>
    <property type="match status" value="1"/>
</dbReference>
<dbReference type="InterPro" id="IPR050808">
    <property type="entry name" value="Phage_Integrase"/>
</dbReference>
<evidence type="ECO:0000259" key="7">
    <source>
        <dbReference type="PROSITE" id="PS51900"/>
    </source>
</evidence>
<dbReference type="Pfam" id="PF12167">
    <property type="entry name" value="Arm-DNA-bind_2"/>
    <property type="match status" value="1"/>
</dbReference>
<protein>
    <recommendedName>
        <fullName evidence="10">Integrase</fullName>
    </recommendedName>
</protein>
<keyword evidence="4" id="KW-0233">DNA recombination</keyword>
<evidence type="ECO:0000256" key="3">
    <source>
        <dbReference type="ARBA" id="ARBA00023125"/>
    </source>
</evidence>
<dbReference type="GO" id="GO:0015074">
    <property type="term" value="P:DNA integration"/>
    <property type="evidence" value="ECO:0007669"/>
    <property type="project" value="UniProtKB-KW"/>
</dbReference>
<dbReference type="Proteomes" id="UP000288127">
    <property type="component" value="Unassembled WGS sequence"/>
</dbReference>
<dbReference type="Gene3D" id="1.10.150.130">
    <property type="match status" value="1"/>
</dbReference>
<comment type="similarity">
    <text evidence="1">Belongs to the 'phage' integrase family.</text>
</comment>
<feature type="domain" description="Core-binding (CB)" evidence="7">
    <location>
        <begin position="85"/>
        <end position="173"/>
    </location>
</feature>
<evidence type="ECO:0000259" key="6">
    <source>
        <dbReference type="PROSITE" id="PS51898"/>
    </source>
</evidence>
<evidence type="ECO:0008006" key="10">
    <source>
        <dbReference type="Google" id="ProtNLM"/>
    </source>
</evidence>
<dbReference type="PANTHER" id="PTHR30629">
    <property type="entry name" value="PROPHAGE INTEGRASE"/>
    <property type="match status" value="1"/>
</dbReference>
<dbReference type="Pfam" id="PF00589">
    <property type="entry name" value="Phage_integrase"/>
    <property type="match status" value="1"/>
</dbReference>
<dbReference type="CDD" id="cd01189">
    <property type="entry name" value="INT_ICEBs1_C_like"/>
    <property type="match status" value="1"/>
</dbReference>
<feature type="domain" description="Tyr recombinase" evidence="6">
    <location>
        <begin position="193"/>
        <end position="376"/>
    </location>
</feature>
<dbReference type="PROSITE" id="PS51900">
    <property type="entry name" value="CB"/>
    <property type="match status" value="1"/>
</dbReference>
<dbReference type="PANTHER" id="PTHR30629:SF2">
    <property type="entry name" value="PROPHAGE INTEGRASE INTS-RELATED"/>
    <property type="match status" value="1"/>
</dbReference>
<evidence type="ECO:0000313" key="9">
    <source>
        <dbReference type="Proteomes" id="UP000288127"/>
    </source>
</evidence>
<keyword evidence="2" id="KW-0229">DNA integration</keyword>
<dbReference type="OrthoDB" id="5391994at2"/>
<name>A0A432YJH1_9GAMM</name>
<dbReference type="SUPFAM" id="SSF56349">
    <property type="entry name" value="DNA breaking-rejoining enzymes"/>
    <property type="match status" value="1"/>
</dbReference>